<dbReference type="SMART" id="SM00543">
    <property type="entry name" value="MIF4G"/>
    <property type="match status" value="1"/>
</dbReference>
<dbReference type="AlphaFoldDB" id="A0A1I7Z1Z8"/>
<evidence type="ECO:0000313" key="2">
    <source>
        <dbReference type="Proteomes" id="UP000095287"/>
    </source>
</evidence>
<evidence type="ECO:0000259" key="1">
    <source>
        <dbReference type="SMART" id="SM00543"/>
    </source>
</evidence>
<dbReference type="InterPro" id="IPR016024">
    <property type="entry name" value="ARM-type_fold"/>
</dbReference>
<dbReference type="SUPFAM" id="SSF48371">
    <property type="entry name" value="ARM repeat"/>
    <property type="match status" value="1"/>
</dbReference>
<dbReference type="PANTHER" id="PTHR23253">
    <property type="entry name" value="EUKARYOTIC TRANSLATION INITIATION FACTOR 4 GAMMA"/>
    <property type="match status" value="1"/>
</dbReference>
<dbReference type="GO" id="GO:0016281">
    <property type="term" value="C:eukaryotic translation initiation factor 4F complex"/>
    <property type="evidence" value="ECO:0007669"/>
    <property type="project" value="TreeGrafter"/>
</dbReference>
<protein>
    <submittedName>
        <fullName evidence="3">MIF4G domain-containing protein</fullName>
    </submittedName>
</protein>
<dbReference type="GO" id="GO:0003729">
    <property type="term" value="F:mRNA binding"/>
    <property type="evidence" value="ECO:0007669"/>
    <property type="project" value="TreeGrafter"/>
</dbReference>
<dbReference type="Gene3D" id="1.25.40.180">
    <property type="match status" value="2"/>
</dbReference>
<accession>A0A1I7Z1Z8</accession>
<feature type="domain" description="MIF4G" evidence="1">
    <location>
        <begin position="117"/>
        <end position="313"/>
    </location>
</feature>
<dbReference type="InterPro" id="IPR003890">
    <property type="entry name" value="MIF4G-like_typ-3"/>
</dbReference>
<sequence length="324" mass="36709">MRVTVIARLHEKGELSTRGMKKTVNHGLGFALWRRQTWQGLQPWVLCLACIVFEPWNLAVSLQFLYVTEFQMAKTHQVGESNGEGAEGRNEVALGAEPSPTVENTPKPALVAMDPKAKKLQEIRSVVDKIAAFSKEFLAKKVYLDADVLSATVDMIYEKALDEPVVYSDLCKMQVDDEMREHGTHAFRNGLLVRSQRMFEEDGSDPKIQMLQEEMDEFEDPQEKAVMQKAIDLLHKKSKARYLGSILFIGEVGGDEESIECAVKLLDSVGKNWEPVSRDQIDHFILYLQDKSPNYSSRLRTAIAELAALRKNNWKPLRAEANQE</sequence>
<organism evidence="2 3">
    <name type="scientific">Steinernema glaseri</name>
    <dbReference type="NCBI Taxonomy" id="37863"/>
    <lineage>
        <taxon>Eukaryota</taxon>
        <taxon>Metazoa</taxon>
        <taxon>Ecdysozoa</taxon>
        <taxon>Nematoda</taxon>
        <taxon>Chromadorea</taxon>
        <taxon>Rhabditida</taxon>
        <taxon>Tylenchina</taxon>
        <taxon>Panagrolaimomorpha</taxon>
        <taxon>Strongyloidoidea</taxon>
        <taxon>Steinernematidae</taxon>
        <taxon>Steinernema</taxon>
    </lineage>
</organism>
<dbReference type="Proteomes" id="UP000095287">
    <property type="component" value="Unplaced"/>
</dbReference>
<name>A0A1I7Z1Z8_9BILA</name>
<dbReference type="PANTHER" id="PTHR23253:SF78">
    <property type="entry name" value="EUKARYOTIC TRANSLATION INITIATION FACTOR 4G1, ISOFORM B-RELATED"/>
    <property type="match status" value="1"/>
</dbReference>
<reference evidence="3" key="1">
    <citation type="submission" date="2016-11" db="UniProtKB">
        <authorList>
            <consortium name="WormBaseParasite"/>
        </authorList>
    </citation>
    <scope>IDENTIFICATION</scope>
</reference>
<keyword evidence="2" id="KW-1185">Reference proteome</keyword>
<dbReference type="GO" id="GO:0003743">
    <property type="term" value="F:translation initiation factor activity"/>
    <property type="evidence" value="ECO:0007669"/>
    <property type="project" value="TreeGrafter"/>
</dbReference>
<evidence type="ECO:0000313" key="3">
    <source>
        <dbReference type="WBParaSite" id="L893_g21795.t1"/>
    </source>
</evidence>
<proteinExistence type="predicted"/>
<dbReference type="WBParaSite" id="L893_g21795.t1">
    <property type="protein sequence ID" value="L893_g21795.t1"/>
    <property type="gene ID" value="L893_g21795"/>
</dbReference>